<dbReference type="Proteomes" id="UP000680038">
    <property type="component" value="Unassembled WGS sequence"/>
</dbReference>
<dbReference type="GO" id="GO:0008270">
    <property type="term" value="F:zinc ion binding"/>
    <property type="evidence" value="ECO:0007669"/>
    <property type="project" value="UniProtKB-KW"/>
</dbReference>
<keyword evidence="4" id="KW-1185">Reference proteome</keyword>
<reference evidence="3" key="1">
    <citation type="submission" date="2021-04" db="EMBL/GenBank/DDBJ databases">
        <authorList>
            <person name="Rodrigo-Torres L."/>
            <person name="Arahal R. D."/>
            <person name="Lucena T."/>
        </authorList>
    </citation>
    <scope>NUCLEOTIDE SEQUENCE</scope>
    <source>
        <strain evidence="3">CECT 9275</strain>
    </source>
</reference>
<keyword evidence="1" id="KW-0862">Zinc</keyword>
<proteinExistence type="predicted"/>
<evidence type="ECO:0000313" key="3">
    <source>
        <dbReference type="EMBL" id="CAG5010520.1"/>
    </source>
</evidence>
<name>A0A916NDF6_9BACT</name>
<keyword evidence="1" id="KW-0479">Metal-binding</keyword>
<dbReference type="RefSeq" id="WP_215241067.1">
    <property type="nucleotide sequence ID" value="NZ_CAJRAF010000002.1"/>
</dbReference>
<organism evidence="3 4">
    <name type="scientific">Dyadobacter helix</name>
    <dbReference type="NCBI Taxonomy" id="2822344"/>
    <lineage>
        <taxon>Bacteria</taxon>
        <taxon>Pseudomonadati</taxon>
        <taxon>Bacteroidota</taxon>
        <taxon>Cytophagia</taxon>
        <taxon>Cytophagales</taxon>
        <taxon>Spirosomataceae</taxon>
        <taxon>Dyadobacter</taxon>
    </lineage>
</organism>
<dbReference type="InterPro" id="IPR007527">
    <property type="entry name" value="Znf_SWIM"/>
</dbReference>
<dbReference type="PROSITE" id="PS50966">
    <property type="entry name" value="ZF_SWIM"/>
    <property type="match status" value="1"/>
</dbReference>
<accession>A0A916NDF6</accession>
<evidence type="ECO:0000313" key="4">
    <source>
        <dbReference type="Proteomes" id="UP000680038"/>
    </source>
</evidence>
<comment type="caution">
    <text evidence="3">The sequence shown here is derived from an EMBL/GenBank/DDBJ whole genome shotgun (WGS) entry which is preliminary data.</text>
</comment>
<sequence>MNLQNFNQQIDPSILKRGKAYSDDGLVVSIEEEEDGLWRAEVEGSGVYAVEVEISGIGDIERYSCDCPHDADICKHIVAVFYELKDLVEPVKIKPVKSKSVSFAELLKRVSVSELRTFVELVAKNDKHFKNRFELHFAHKDEQGDVEKKYTDLVKKLIRSCMSHGYVDYYSARDLSNKIDGVLAKAQETMDAGNFKNAVLICGVVLKQLIVDVIPSADDSNGDIGDSIFTATSLLQQIAEDESCPTDVKESLHDFLGKELANDTYFDYGDFGDHLFETFRYLSVQLNRSETFLSFAQKLPATGSDSWEVDYRTEYFIEQTILFFQETGNTTEAGKLIRQHVDIVEVRQALVEEEIGKRDYMEAKRLVYEGITVAERRKHPGTVSAWQKILLRIAVLEGDVVTERHFNLQFAFDGSFNPAYYQAWMDTFPEAERDTELRRLVQKITDEVEQEAEKHLNNQWWSKNNTLLRRLAPIYVQEKLWDKLYEVVEAYPSLEVLLAYMNYLAKDYPTQLIDLLVPALVLAGDRADSRSGYAQIASNMKDIMKLMPASKAKILEAAQILRVKYPRRPAMLDELKVIR</sequence>
<evidence type="ECO:0000256" key="1">
    <source>
        <dbReference type="PROSITE-ProRule" id="PRU00325"/>
    </source>
</evidence>
<dbReference type="AlphaFoldDB" id="A0A916NDF6"/>
<protein>
    <recommendedName>
        <fullName evidence="2">SWIM-type domain-containing protein</fullName>
    </recommendedName>
</protein>
<dbReference type="Pfam" id="PF04434">
    <property type="entry name" value="SWIM"/>
    <property type="match status" value="1"/>
</dbReference>
<keyword evidence="1" id="KW-0863">Zinc-finger</keyword>
<gene>
    <name evidence="3" type="ORF">DYBT9275_04741</name>
</gene>
<dbReference type="EMBL" id="CAJRAF010000002">
    <property type="protein sequence ID" value="CAG5010520.1"/>
    <property type="molecule type" value="Genomic_DNA"/>
</dbReference>
<feature type="domain" description="SWIM-type" evidence="2">
    <location>
        <begin position="50"/>
        <end position="85"/>
    </location>
</feature>
<evidence type="ECO:0000259" key="2">
    <source>
        <dbReference type="PROSITE" id="PS50966"/>
    </source>
</evidence>